<evidence type="ECO:0000313" key="3">
    <source>
        <dbReference type="EMBL" id="KAL3806865.1"/>
    </source>
</evidence>
<dbReference type="PANTHER" id="PTHR12298:SF4">
    <property type="entry name" value="PROGRAMMED CELL DEATH PROTEIN 2"/>
    <property type="match status" value="1"/>
</dbReference>
<protein>
    <recommendedName>
        <fullName evidence="2">Programmed cell death protein 2 C-terminal domain-containing protein</fullName>
    </recommendedName>
</protein>
<organism evidence="3 4">
    <name type="scientific">Cyclostephanos tholiformis</name>
    <dbReference type="NCBI Taxonomy" id="382380"/>
    <lineage>
        <taxon>Eukaryota</taxon>
        <taxon>Sar</taxon>
        <taxon>Stramenopiles</taxon>
        <taxon>Ochrophyta</taxon>
        <taxon>Bacillariophyta</taxon>
        <taxon>Coscinodiscophyceae</taxon>
        <taxon>Thalassiosirophycidae</taxon>
        <taxon>Stephanodiscales</taxon>
        <taxon>Stephanodiscaceae</taxon>
        <taxon>Cyclostephanos</taxon>
    </lineage>
</organism>
<feature type="region of interest" description="Disordered" evidence="1">
    <location>
        <begin position="444"/>
        <end position="469"/>
    </location>
</feature>
<dbReference type="EMBL" id="JALLPB020000715">
    <property type="protein sequence ID" value="KAL3806865.1"/>
    <property type="molecule type" value="Genomic_DNA"/>
</dbReference>
<dbReference type="Pfam" id="PF04194">
    <property type="entry name" value="PDCD2_C"/>
    <property type="match status" value="1"/>
</dbReference>
<evidence type="ECO:0000259" key="2">
    <source>
        <dbReference type="Pfam" id="PF04194"/>
    </source>
</evidence>
<reference evidence="3 4" key="1">
    <citation type="submission" date="2024-10" db="EMBL/GenBank/DDBJ databases">
        <title>Updated reference genomes for cyclostephanoid diatoms.</title>
        <authorList>
            <person name="Roberts W.R."/>
            <person name="Alverson A.J."/>
        </authorList>
    </citation>
    <scope>NUCLEOTIDE SEQUENCE [LARGE SCALE GENOMIC DNA]</scope>
    <source>
        <strain evidence="3 4">AJA228-03</strain>
    </source>
</reference>
<accession>A0ABD3RHB3</accession>
<feature type="region of interest" description="Disordered" evidence="1">
    <location>
        <begin position="374"/>
        <end position="414"/>
    </location>
</feature>
<dbReference type="AlphaFoldDB" id="A0ABD3RHB3"/>
<keyword evidence="4" id="KW-1185">Reference proteome</keyword>
<proteinExistence type="predicted"/>
<name>A0ABD3RHB3_9STRA</name>
<gene>
    <name evidence="3" type="ORF">ACHAXA_005263</name>
</gene>
<feature type="region of interest" description="Disordered" evidence="1">
    <location>
        <begin position="130"/>
        <end position="150"/>
    </location>
</feature>
<dbReference type="PANTHER" id="PTHR12298">
    <property type="entry name" value="PCDC2 PROGRAMMED CELL DEATH PROTEIN 2 -RELATED"/>
    <property type="match status" value="1"/>
</dbReference>
<comment type="caution">
    <text evidence="3">The sequence shown here is derived from an EMBL/GenBank/DDBJ whole genome shotgun (WGS) entry which is preliminary data.</text>
</comment>
<evidence type="ECO:0000256" key="1">
    <source>
        <dbReference type="SAM" id="MobiDB-lite"/>
    </source>
</evidence>
<sequence length="567" mass="61601">MTERGRVQLGFALPLLGTDESDHDDNVTDPDILGHRNPRWSDWDGGKVGGVPSWLNPRDLPRESPLRCRGPCGDAFVEGNVGEEKVRGGTAMRFVAQLYCPADDDASNDAAYHRSLYVFACPTCCREAASSSSSSSSSPSHSSEATASTSTDRRRLLSNCVRVLRCQLPKHNDFYPPSCDDLDDDVTWTRHTSRYWSDVTGDDTLNLCAVSGQRSRVGKCPTPDSWFCCPEHLGEQRSWGLDDEGHRRCDRRSRSIHVYRESELVVEEEPHPTYDGDAAPVLGGDDVQSSAAIAKFGSALFPMLDDAASDIDDPDADLTQIDLNAMTGNMSLTGVTDPITLAFYQRMNVGGDENDVRGQCLRYNRWPRGVGAREEGRVEVADDDDDDDAGGDDDDGPLWLSSNDRPPVGGLDETPFPPPCEYCGSNRDFEFQILPQMLSCLSTSTPMGSDDVPPSSGRSKTTTTTTTTTTTESDFAILMEAHSMIESGMDLPAGFRETHEKSIANARNRLLCGNGGEIDGLGGSSLGVDWGVIAVYTCTASCGDGGIVSEENGCYREEVAWVQPPLD</sequence>
<evidence type="ECO:0000313" key="4">
    <source>
        <dbReference type="Proteomes" id="UP001530377"/>
    </source>
</evidence>
<feature type="domain" description="Programmed cell death protein 2 C-terminal" evidence="2">
    <location>
        <begin position="395"/>
        <end position="445"/>
    </location>
</feature>
<feature type="compositionally biased region" description="Acidic residues" evidence="1">
    <location>
        <begin position="381"/>
        <end position="396"/>
    </location>
</feature>
<dbReference type="Proteomes" id="UP001530377">
    <property type="component" value="Unassembled WGS sequence"/>
</dbReference>
<dbReference type="InterPro" id="IPR007320">
    <property type="entry name" value="PDCD2_C"/>
</dbReference>